<gene>
    <name evidence="7" type="ORF">NEF87_001086</name>
</gene>
<dbReference type="Gene3D" id="3.40.109.10">
    <property type="entry name" value="NADH Oxidase"/>
    <property type="match status" value="1"/>
</dbReference>
<keyword evidence="5" id="KW-0560">Oxidoreductase</keyword>
<accession>A0ABY6HMR3</accession>
<dbReference type="Pfam" id="PF00881">
    <property type="entry name" value="Nitroreductase"/>
    <property type="match status" value="2"/>
</dbReference>
<name>A0ABY6HMR3_9ARCH</name>
<dbReference type="InterPro" id="IPR029479">
    <property type="entry name" value="Nitroreductase"/>
</dbReference>
<sequence length="181" mass="20730">MVLNEIKNRRSVRKFKPEMIPDEKITEIIKAAQFAPTAMNNQAIEYIIIKEQTIKDQIFEITEPKQEFVKTAPIIIVPFTNTEKTNLATQDLSLASENIFLQAAAFGLGSVWKNCYPPVAKKVKFILNIPEKYTLINIIPIGIPEENPKPYGDFNFKSEGIHTEKYGTKFKIKNDLTRKNK</sequence>
<keyword evidence="4" id="KW-0288">FMN</keyword>
<reference evidence="7" key="1">
    <citation type="submission" date="2022-09" db="EMBL/GenBank/DDBJ databases">
        <title>Actin cytoskeleton and complex cell architecture in an #Asgard archaeon.</title>
        <authorList>
            <person name="Ponce Toledo R.I."/>
            <person name="Schleper C."/>
            <person name="Rodrigues Oliveira T."/>
            <person name="Wollweber F."/>
            <person name="Xu J."/>
            <person name="Rittmann S."/>
            <person name="Klingl A."/>
            <person name="Pilhofer M."/>
        </authorList>
    </citation>
    <scope>NUCLEOTIDE SEQUENCE</scope>
    <source>
        <strain evidence="7">B-35</strain>
    </source>
</reference>
<keyword evidence="8" id="KW-1185">Reference proteome</keyword>
<evidence type="ECO:0000313" key="7">
    <source>
        <dbReference type="EMBL" id="UYP44801.1"/>
    </source>
</evidence>
<evidence type="ECO:0000256" key="1">
    <source>
        <dbReference type="ARBA" id="ARBA00001917"/>
    </source>
</evidence>
<evidence type="ECO:0000256" key="4">
    <source>
        <dbReference type="ARBA" id="ARBA00022643"/>
    </source>
</evidence>
<keyword evidence="3" id="KW-0285">Flavoprotein</keyword>
<evidence type="ECO:0000256" key="5">
    <source>
        <dbReference type="ARBA" id="ARBA00023002"/>
    </source>
</evidence>
<feature type="domain" description="Nitroreductase" evidence="6">
    <location>
        <begin position="62"/>
        <end position="142"/>
    </location>
</feature>
<evidence type="ECO:0000256" key="2">
    <source>
        <dbReference type="ARBA" id="ARBA00007118"/>
    </source>
</evidence>
<dbReference type="PANTHER" id="PTHR43673">
    <property type="entry name" value="NAD(P)H NITROREDUCTASE YDGI-RELATED"/>
    <property type="match status" value="1"/>
</dbReference>
<evidence type="ECO:0000259" key="6">
    <source>
        <dbReference type="Pfam" id="PF00881"/>
    </source>
</evidence>
<evidence type="ECO:0000313" key="8">
    <source>
        <dbReference type="Proteomes" id="UP001208689"/>
    </source>
</evidence>
<dbReference type="InterPro" id="IPR000415">
    <property type="entry name" value="Nitroreductase-like"/>
</dbReference>
<dbReference type="CDD" id="cd02062">
    <property type="entry name" value="Nitro_FMN_reductase"/>
    <property type="match status" value="1"/>
</dbReference>
<comment type="cofactor">
    <cofactor evidence="1">
        <name>FMN</name>
        <dbReference type="ChEBI" id="CHEBI:58210"/>
    </cofactor>
</comment>
<evidence type="ECO:0000256" key="3">
    <source>
        <dbReference type="ARBA" id="ARBA00022630"/>
    </source>
</evidence>
<dbReference type="SUPFAM" id="SSF55469">
    <property type="entry name" value="FMN-dependent nitroreductase-like"/>
    <property type="match status" value="1"/>
</dbReference>
<feature type="domain" description="Nitroreductase" evidence="6">
    <location>
        <begin position="6"/>
        <end position="60"/>
    </location>
</feature>
<protein>
    <recommendedName>
        <fullName evidence="6">Nitroreductase domain-containing protein</fullName>
    </recommendedName>
</protein>
<comment type="similarity">
    <text evidence="2">Belongs to the nitroreductase family.</text>
</comment>
<dbReference type="EMBL" id="CP104013">
    <property type="protein sequence ID" value="UYP44801.1"/>
    <property type="molecule type" value="Genomic_DNA"/>
</dbReference>
<organism evidence="7 8">
    <name type="scientific">Candidatus Lokiarchaeum ossiferum</name>
    <dbReference type="NCBI Taxonomy" id="2951803"/>
    <lineage>
        <taxon>Archaea</taxon>
        <taxon>Promethearchaeati</taxon>
        <taxon>Promethearchaeota</taxon>
        <taxon>Promethearchaeia</taxon>
        <taxon>Promethearchaeales</taxon>
        <taxon>Promethearchaeaceae</taxon>
        <taxon>Candidatus Lokiarchaeum</taxon>
    </lineage>
</organism>
<dbReference type="PANTHER" id="PTHR43673:SF2">
    <property type="entry name" value="NITROREDUCTASE"/>
    <property type="match status" value="1"/>
</dbReference>
<proteinExistence type="inferred from homology"/>
<dbReference type="Proteomes" id="UP001208689">
    <property type="component" value="Chromosome"/>
</dbReference>